<dbReference type="Proteomes" id="UP000243937">
    <property type="component" value="Chromosome"/>
</dbReference>
<sequence>MTAPLDRRFILCLLVCVVLALLLGFGALRYQEQQQLLSQQQTQAERNRQELLALRVDLQTLLSAESSQLAQLDLQARQLAEQAQQLALYRQVMASDSGAELLLTHEDITPLAETGLFTYRLVLLQPTQTNKRITGQARVKVRALQAGVSVLFSDDTLGVTPVTLDFRHFQVLTGQLQLPEDSQAQTLELQLDLDGKAPRTLSLNWPKPENT</sequence>
<evidence type="ECO:0000313" key="2">
    <source>
        <dbReference type="EMBL" id="ART82196.1"/>
    </source>
</evidence>
<dbReference type="KEGG" id="opf:CBP31_05775"/>
<evidence type="ECO:0000256" key="1">
    <source>
        <dbReference type="SAM" id="Coils"/>
    </source>
</evidence>
<accession>A0A1Y0D4S6</accession>
<dbReference type="InterPro" id="IPR046703">
    <property type="entry name" value="DUF6776"/>
</dbReference>
<name>A0A1Y0D4S6_9GAMM</name>
<keyword evidence="1" id="KW-0175">Coiled coil</keyword>
<proteinExistence type="predicted"/>
<evidence type="ECO:0000313" key="3">
    <source>
        <dbReference type="Proteomes" id="UP000243937"/>
    </source>
</evidence>
<reference evidence="2 3" key="1">
    <citation type="journal article" date="2014" name="Int. J. Syst. Evol. Microbiol.">
        <title>Oceanisphaera profunda sp. nov., a marine bacterium isolated from deep-sea sediment, and emended description of the genus Oceanisphaera.</title>
        <authorList>
            <person name="Xu Z."/>
            <person name="Zhang X.Y."/>
            <person name="Su H.N."/>
            <person name="Yu Z.C."/>
            <person name="Liu C."/>
            <person name="Li H."/>
            <person name="Chen X.L."/>
            <person name="Song X.Y."/>
            <person name="Xie B.B."/>
            <person name="Qin Q.L."/>
            <person name="Zhou B.C."/>
            <person name="Shi M."/>
            <person name="Huang Y."/>
            <person name="Zhang Y.Z."/>
        </authorList>
    </citation>
    <scope>NUCLEOTIDE SEQUENCE [LARGE SCALE GENOMIC DNA]</scope>
    <source>
        <strain evidence="2 3">SM1222</strain>
    </source>
</reference>
<dbReference type="OrthoDB" id="7056878at2"/>
<organism evidence="2 3">
    <name type="scientific">Oceanisphaera profunda</name>
    <dbReference type="NCBI Taxonomy" id="1416627"/>
    <lineage>
        <taxon>Bacteria</taxon>
        <taxon>Pseudomonadati</taxon>
        <taxon>Pseudomonadota</taxon>
        <taxon>Gammaproteobacteria</taxon>
        <taxon>Aeromonadales</taxon>
        <taxon>Aeromonadaceae</taxon>
        <taxon>Oceanisphaera</taxon>
    </lineage>
</organism>
<protein>
    <submittedName>
        <fullName evidence="2">Uncharacterized protein</fullName>
    </submittedName>
</protein>
<gene>
    <name evidence="2" type="ORF">CBP31_05775</name>
</gene>
<dbReference type="EMBL" id="CP021377">
    <property type="protein sequence ID" value="ART82196.1"/>
    <property type="molecule type" value="Genomic_DNA"/>
</dbReference>
<dbReference type="AlphaFoldDB" id="A0A1Y0D4S6"/>
<feature type="coiled-coil region" evidence="1">
    <location>
        <begin position="30"/>
        <end position="82"/>
    </location>
</feature>
<dbReference type="Pfam" id="PF20567">
    <property type="entry name" value="DUF6776"/>
    <property type="match status" value="1"/>
</dbReference>
<dbReference type="RefSeq" id="WP_087035370.1">
    <property type="nucleotide sequence ID" value="NZ_CP021377.1"/>
</dbReference>
<keyword evidence="3" id="KW-1185">Reference proteome</keyword>